<evidence type="ECO:0000256" key="1">
    <source>
        <dbReference type="SAM" id="MobiDB-lite"/>
    </source>
</evidence>
<evidence type="ECO:0000259" key="2">
    <source>
        <dbReference type="Pfam" id="PF24864"/>
    </source>
</evidence>
<dbReference type="AlphaFoldDB" id="A0A8H4W2R6"/>
<dbReference type="Pfam" id="PF24864">
    <property type="entry name" value="DUF7730"/>
    <property type="match status" value="1"/>
</dbReference>
<dbReference type="OrthoDB" id="4757095at2759"/>
<protein>
    <recommendedName>
        <fullName evidence="2">DUF7730 domain-containing protein</fullName>
    </recommendedName>
</protein>
<feature type="region of interest" description="Disordered" evidence="1">
    <location>
        <begin position="21"/>
        <end position="55"/>
    </location>
</feature>
<feature type="compositionally biased region" description="Polar residues" evidence="1">
    <location>
        <begin position="28"/>
        <end position="41"/>
    </location>
</feature>
<keyword evidence="4" id="KW-1185">Reference proteome</keyword>
<evidence type="ECO:0000313" key="4">
    <source>
        <dbReference type="Proteomes" id="UP000566819"/>
    </source>
</evidence>
<dbReference type="InterPro" id="IPR056632">
    <property type="entry name" value="DUF7730"/>
</dbReference>
<sequence length="331" mass="37390">MGFTFDSPISIKSDAKTVAYRGKKRHQSTSSVFSPSTPYHQATTSTSTRRASTSNSTSFLSKILHPLAAKSKDKGAAFTLPIRQRGELQPVKPFPILKLPRAVREKIYGYAIARNEVLHLEFKHRPSGLPPSVRYRRCRGLNTKDSPCTSGKCRELGIQDGVYIGWFDSGVFGLLLSCRTVHEEVTNVLYAQNTFDFELPSCFNAFASSVKRENLDRIESLTFTLQAPEWVADASQSAHLEEEWGKMWETITEMKGVEEIRVRIRVRILGRGRAIGRRARELLLPTYGPGIWRDLAVFVVEVPWEAMSDEDESDRQPRPFELRVRRGLGGV</sequence>
<organism evidence="3 4">
    <name type="scientific">Cudoniella acicularis</name>
    <dbReference type="NCBI Taxonomy" id="354080"/>
    <lineage>
        <taxon>Eukaryota</taxon>
        <taxon>Fungi</taxon>
        <taxon>Dikarya</taxon>
        <taxon>Ascomycota</taxon>
        <taxon>Pezizomycotina</taxon>
        <taxon>Leotiomycetes</taxon>
        <taxon>Helotiales</taxon>
        <taxon>Tricladiaceae</taxon>
        <taxon>Cudoniella</taxon>
    </lineage>
</organism>
<dbReference type="PANTHER" id="PTHR38790">
    <property type="entry name" value="2EXR DOMAIN-CONTAINING PROTEIN-RELATED"/>
    <property type="match status" value="1"/>
</dbReference>
<name>A0A8H4W2R6_9HELO</name>
<feature type="compositionally biased region" description="Low complexity" evidence="1">
    <location>
        <begin position="42"/>
        <end position="55"/>
    </location>
</feature>
<comment type="caution">
    <text evidence="3">The sequence shown here is derived from an EMBL/GenBank/DDBJ whole genome shotgun (WGS) entry which is preliminary data.</text>
</comment>
<gene>
    <name evidence="3" type="ORF">G7Y89_g6560</name>
</gene>
<dbReference type="EMBL" id="JAAMPI010000430">
    <property type="protein sequence ID" value="KAF4631572.1"/>
    <property type="molecule type" value="Genomic_DNA"/>
</dbReference>
<evidence type="ECO:0000313" key="3">
    <source>
        <dbReference type="EMBL" id="KAF4631572.1"/>
    </source>
</evidence>
<proteinExistence type="predicted"/>
<reference evidence="3 4" key="1">
    <citation type="submission" date="2020-03" db="EMBL/GenBank/DDBJ databases">
        <title>Draft Genome Sequence of Cudoniella acicularis.</title>
        <authorList>
            <person name="Buettner E."/>
            <person name="Kellner H."/>
        </authorList>
    </citation>
    <scope>NUCLEOTIDE SEQUENCE [LARGE SCALE GENOMIC DNA]</scope>
    <source>
        <strain evidence="3 4">DSM 108380</strain>
    </source>
</reference>
<dbReference type="Proteomes" id="UP000566819">
    <property type="component" value="Unassembled WGS sequence"/>
</dbReference>
<accession>A0A8H4W2R6</accession>
<feature type="domain" description="DUF7730" evidence="2">
    <location>
        <begin position="98"/>
        <end position="265"/>
    </location>
</feature>